<evidence type="ECO:0000313" key="4">
    <source>
        <dbReference type="Proteomes" id="UP000186922"/>
    </source>
</evidence>
<dbReference type="InterPro" id="IPR036877">
    <property type="entry name" value="SUI1_dom_sf"/>
</dbReference>
<dbReference type="Pfam" id="PF01253">
    <property type="entry name" value="SUI1"/>
    <property type="match status" value="1"/>
</dbReference>
<dbReference type="Gene3D" id="3.10.400.20">
    <property type="match status" value="1"/>
</dbReference>
<dbReference type="InterPro" id="IPR039757">
    <property type="entry name" value="EIF2D"/>
</dbReference>
<reference evidence="3 4" key="1">
    <citation type="journal article" date="2016" name="Nat. Commun.">
        <title>Extremotolerant tardigrade genome and improved radiotolerance of human cultured cells by tardigrade-unique protein.</title>
        <authorList>
            <person name="Hashimoto T."/>
            <person name="Horikawa D.D."/>
            <person name="Saito Y."/>
            <person name="Kuwahara H."/>
            <person name="Kozuka-Hata H."/>
            <person name="Shin-I T."/>
            <person name="Minakuchi Y."/>
            <person name="Ohishi K."/>
            <person name="Motoyama A."/>
            <person name="Aizu T."/>
            <person name="Enomoto A."/>
            <person name="Kondo K."/>
            <person name="Tanaka S."/>
            <person name="Hara Y."/>
            <person name="Koshikawa S."/>
            <person name="Sagara H."/>
            <person name="Miura T."/>
            <person name="Yokobori S."/>
            <person name="Miyagawa K."/>
            <person name="Suzuki Y."/>
            <person name="Kubo T."/>
            <person name="Oyama M."/>
            <person name="Kohara Y."/>
            <person name="Fujiyama A."/>
            <person name="Arakawa K."/>
            <person name="Katayama T."/>
            <person name="Toyoda A."/>
            <person name="Kunieda T."/>
        </authorList>
    </citation>
    <scope>NUCLEOTIDE SEQUENCE [LARGE SCALE GENOMIC DNA]</scope>
    <source>
        <strain evidence="3 4">YOKOZUNA-1</strain>
    </source>
</reference>
<dbReference type="Pfam" id="PF26292">
    <property type="entry name" value="PUA_elF2D"/>
    <property type="match status" value="1"/>
</dbReference>
<dbReference type="SUPFAM" id="SSF47592">
    <property type="entry name" value="SWIB/MDM2 domain"/>
    <property type="match status" value="1"/>
</dbReference>
<dbReference type="PANTHER" id="PTHR12217">
    <property type="entry name" value="EUKARYOTIC TRANSLATION INITIATION FACTOR 2D"/>
    <property type="match status" value="1"/>
</dbReference>
<sequence length="604" mass="66447">MFKRPLKIKSQSSVKKTERKSLFGTLSLTYKALADGEKIRLLFPDGEEIKILNVSLAQPAATTSGPSKNDKPSIDSFTIYCDGTNQPLFFAFDVPKTTEKTFERIILPTVYALWKVPNLLRLSFATIPDVITKMQNGADLMLAGTTVPESTRQSVESAESTRPFGYASVLAIGNNIPIGVGQLLMGREELAERLAIGGEMKGRVLKALHTAGDELWALGDKSGPRDDSPSIEPSNTSNTVASEAAAQPIATSSDGDAEVTAADMNEQESGSTKQQESGEPITEESPDNLLTRSFLTTLKSNALPEKYPMLDSILNALMLVTSRRLSSNPMDIKQTSFRKFSTFLKHMETQKVLTLVKVKEGVQAVDSVVWKHPLFDGIIELPYEPTESSHKSLRIPSSVRQVYIVNGKTLPLFSAVSPDIRKGYEFRSTDDLKALVSQYIKSRDLMSKTDKGIINLDPLLVDLVMNKSMRFQGEWPMKWGELFDKILKEMSTTHEVVFTNGASVELKGNLVPLEVKVEKKAGNKLVTVIRNLEGLGMDPQEIARELQKMVGATVGVREEGGAQKTAHCVTIQGDQTKLLDKFFFQIVSIPKKFVTGLDKPGKKG</sequence>
<feature type="compositionally biased region" description="Polar residues" evidence="1">
    <location>
        <begin position="231"/>
        <end position="241"/>
    </location>
</feature>
<dbReference type="Pfam" id="PF17832">
    <property type="entry name" value="Pre-PUA"/>
    <property type="match status" value="1"/>
</dbReference>
<dbReference type="CDD" id="cd11608">
    <property type="entry name" value="eIF2D_C"/>
    <property type="match status" value="1"/>
</dbReference>
<evidence type="ECO:0000313" key="3">
    <source>
        <dbReference type="EMBL" id="GAV05802.1"/>
    </source>
</evidence>
<dbReference type="AlphaFoldDB" id="A0A1D1VWG8"/>
<protein>
    <recommendedName>
        <fullName evidence="2">SUI1 domain-containing protein</fullName>
    </recommendedName>
</protein>
<dbReference type="InterPro" id="IPR001950">
    <property type="entry name" value="SUI1"/>
</dbReference>
<dbReference type="InterPro" id="IPR057429">
    <property type="entry name" value="WH_eIF2D"/>
</dbReference>
<dbReference type="Proteomes" id="UP000186922">
    <property type="component" value="Unassembled WGS sequence"/>
</dbReference>
<organism evidence="3 4">
    <name type="scientific">Ramazzottius varieornatus</name>
    <name type="common">Water bear</name>
    <name type="synonym">Tardigrade</name>
    <dbReference type="NCBI Taxonomy" id="947166"/>
    <lineage>
        <taxon>Eukaryota</taxon>
        <taxon>Metazoa</taxon>
        <taxon>Ecdysozoa</taxon>
        <taxon>Tardigrada</taxon>
        <taxon>Eutardigrada</taxon>
        <taxon>Parachela</taxon>
        <taxon>Hypsibioidea</taxon>
        <taxon>Ramazzottiidae</taxon>
        <taxon>Ramazzottius</taxon>
    </lineage>
</organism>
<name>A0A1D1VWG8_RAMVA</name>
<feature type="compositionally biased region" description="Polar residues" evidence="1">
    <location>
        <begin position="267"/>
        <end position="277"/>
    </location>
</feature>
<dbReference type="GO" id="GO:0001731">
    <property type="term" value="P:formation of translation preinitiation complex"/>
    <property type="evidence" value="ECO:0007669"/>
    <property type="project" value="InterPro"/>
</dbReference>
<evidence type="ECO:0000256" key="1">
    <source>
        <dbReference type="SAM" id="MobiDB-lite"/>
    </source>
</evidence>
<dbReference type="InterPro" id="IPR048248">
    <property type="entry name" value="PUA_eIF2d-like"/>
</dbReference>
<dbReference type="PROSITE" id="PS50296">
    <property type="entry name" value="SUI1"/>
    <property type="match status" value="1"/>
</dbReference>
<dbReference type="InterPro" id="IPR039759">
    <property type="entry name" value="eIF2D_SUI1"/>
</dbReference>
<dbReference type="InterPro" id="IPR058886">
    <property type="entry name" value="SWIB_eIF2D"/>
</dbReference>
<dbReference type="Pfam" id="PF25304">
    <property type="entry name" value="WHD_eIF2D"/>
    <property type="match status" value="1"/>
</dbReference>
<feature type="domain" description="SUI1" evidence="2">
    <location>
        <begin position="513"/>
        <end position="587"/>
    </location>
</feature>
<keyword evidence="4" id="KW-1185">Reference proteome</keyword>
<dbReference type="InterPro" id="IPR036885">
    <property type="entry name" value="SWIB_MDM2_dom_sf"/>
</dbReference>
<dbReference type="OrthoDB" id="199771at2759"/>
<dbReference type="Gene3D" id="3.30.780.10">
    <property type="entry name" value="SUI1-like domain"/>
    <property type="match status" value="1"/>
</dbReference>
<dbReference type="Pfam" id="PF26291">
    <property type="entry name" value="SWIB_eIF2D"/>
    <property type="match status" value="1"/>
</dbReference>
<dbReference type="SUPFAM" id="SSF55159">
    <property type="entry name" value="eIF1-like"/>
    <property type="match status" value="1"/>
</dbReference>
<feature type="region of interest" description="Disordered" evidence="1">
    <location>
        <begin position="218"/>
        <end position="289"/>
    </location>
</feature>
<dbReference type="EMBL" id="BDGG01000012">
    <property type="protein sequence ID" value="GAV05802.1"/>
    <property type="molecule type" value="Genomic_DNA"/>
</dbReference>
<gene>
    <name evidence="3" type="primary">RvY_15877-1</name>
    <name evidence="3" type="synonym">RvY_15877.1</name>
    <name evidence="3" type="ORF">RvY_15877</name>
</gene>
<proteinExistence type="predicted"/>
<evidence type="ECO:0000259" key="2">
    <source>
        <dbReference type="PROSITE" id="PS50296"/>
    </source>
</evidence>
<accession>A0A1D1VWG8</accession>
<comment type="caution">
    <text evidence="3">The sequence shown here is derived from an EMBL/GenBank/DDBJ whole genome shotgun (WGS) entry which is preliminary data.</text>
</comment>
<dbReference type="STRING" id="947166.A0A1D1VWG8"/>
<dbReference type="InterPro" id="IPR041366">
    <property type="entry name" value="Pre-PUA"/>
</dbReference>
<dbReference type="GO" id="GO:0003743">
    <property type="term" value="F:translation initiation factor activity"/>
    <property type="evidence" value="ECO:0007669"/>
    <property type="project" value="InterPro"/>
</dbReference>
<dbReference type="PANTHER" id="PTHR12217:SF4">
    <property type="entry name" value="EUKARYOTIC TRANSLATION INITIATION FACTOR 2D"/>
    <property type="match status" value="1"/>
</dbReference>